<dbReference type="AlphaFoldDB" id="A0A382JR35"/>
<accession>A0A382JR35</accession>
<proteinExistence type="predicted"/>
<reference evidence="1" key="1">
    <citation type="submission" date="2018-05" db="EMBL/GenBank/DDBJ databases">
        <authorList>
            <person name="Lanie J.A."/>
            <person name="Ng W.-L."/>
            <person name="Kazmierczak K.M."/>
            <person name="Andrzejewski T.M."/>
            <person name="Davidsen T.M."/>
            <person name="Wayne K.J."/>
            <person name="Tettelin H."/>
            <person name="Glass J.I."/>
            <person name="Rusch D."/>
            <person name="Podicherti R."/>
            <person name="Tsui H.-C.T."/>
            <person name="Winkler M.E."/>
        </authorList>
    </citation>
    <scope>NUCLEOTIDE SEQUENCE</scope>
</reference>
<dbReference type="EMBL" id="UINC01075774">
    <property type="protein sequence ID" value="SVC14288.1"/>
    <property type="molecule type" value="Genomic_DNA"/>
</dbReference>
<organism evidence="1">
    <name type="scientific">marine metagenome</name>
    <dbReference type="NCBI Taxonomy" id="408172"/>
    <lineage>
        <taxon>unclassified sequences</taxon>
        <taxon>metagenomes</taxon>
        <taxon>ecological metagenomes</taxon>
    </lineage>
</organism>
<name>A0A382JR35_9ZZZZ</name>
<protein>
    <submittedName>
        <fullName evidence="1">Uncharacterized protein</fullName>
    </submittedName>
</protein>
<gene>
    <name evidence="1" type="ORF">METZ01_LOCUS267142</name>
</gene>
<sequence length="34" mass="4304">YCWHRSVRRLYAYFHRQRINDSYPKTSDRLSTKV</sequence>
<feature type="non-terminal residue" evidence="1">
    <location>
        <position position="34"/>
    </location>
</feature>
<feature type="non-terminal residue" evidence="1">
    <location>
        <position position="1"/>
    </location>
</feature>
<evidence type="ECO:0000313" key="1">
    <source>
        <dbReference type="EMBL" id="SVC14288.1"/>
    </source>
</evidence>